<proteinExistence type="predicted"/>
<dbReference type="EMBL" id="CAUOFW020003962">
    <property type="protein sequence ID" value="CAK9163173.1"/>
    <property type="molecule type" value="Genomic_DNA"/>
</dbReference>
<name>A0ABC8T157_9AQUA</name>
<evidence type="ECO:0000313" key="1">
    <source>
        <dbReference type="EMBL" id="CAK9163173.1"/>
    </source>
</evidence>
<organism evidence="1 2">
    <name type="scientific">Ilex paraguariensis</name>
    <name type="common">yerba mate</name>
    <dbReference type="NCBI Taxonomy" id="185542"/>
    <lineage>
        <taxon>Eukaryota</taxon>
        <taxon>Viridiplantae</taxon>
        <taxon>Streptophyta</taxon>
        <taxon>Embryophyta</taxon>
        <taxon>Tracheophyta</taxon>
        <taxon>Spermatophyta</taxon>
        <taxon>Magnoliopsida</taxon>
        <taxon>eudicotyledons</taxon>
        <taxon>Gunneridae</taxon>
        <taxon>Pentapetalae</taxon>
        <taxon>asterids</taxon>
        <taxon>campanulids</taxon>
        <taxon>Aquifoliales</taxon>
        <taxon>Aquifoliaceae</taxon>
        <taxon>Ilex</taxon>
    </lineage>
</organism>
<gene>
    <name evidence="1" type="ORF">ILEXP_LOCUS32141</name>
</gene>
<keyword evidence="2" id="KW-1185">Reference proteome</keyword>
<evidence type="ECO:0000313" key="2">
    <source>
        <dbReference type="Proteomes" id="UP001642360"/>
    </source>
</evidence>
<dbReference type="AlphaFoldDB" id="A0ABC8T157"/>
<accession>A0ABC8T157</accession>
<sequence length="84" mass="9517">MSKQGSSQYFGNILKMPKGPVQLLEETLTRHNTTLDQSLKAGMLFAKRAFMYTTISCIKYNGQSGTTEPWVFPIFVMHLLAKDE</sequence>
<dbReference type="Proteomes" id="UP001642360">
    <property type="component" value="Unassembled WGS sequence"/>
</dbReference>
<protein>
    <submittedName>
        <fullName evidence="1">Uncharacterized protein</fullName>
    </submittedName>
</protein>
<comment type="caution">
    <text evidence="1">The sequence shown here is derived from an EMBL/GenBank/DDBJ whole genome shotgun (WGS) entry which is preliminary data.</text>
</comment>
<reference evidence="1 2" key="1">
    <citation type="submission" date="2024-02" db="EMBL/GenBank/DDBJ databases">
        <authorList>
            <person name="Vignale AGUSTIN F."/>
            <person name="Sosa J E."/>
            <person name="Modenutti C."/>
        </authorList>
    </citation>
    <scope>NUCLEOTIDE SEQUENCE [LARGE SCALE GENOMIC DNA]</scope>
</reference>